<sequence length="332" mass="37492">MLKKRIEWIDIAKAIGIIAVVFGHALVSGTTSQIIYWWHMPFFFILAGFFLKPISLKKITAFFNKKIKTDLIIYFMTGIIMILLFGLLHNKDFHYLIDTLPKLLIGGRTLNNYTSTFWFINVYLLSITAVTLLITLVKNRWWQLGIVTAGILVGASYGQVPFQISGYTMLPWNLDGVLIAAFYTYIGYLFFHTNWKWIQKPAAIAGLTSLATLFIALRLATDFRFKFSMKSHMIESSIPQLNGLLIIVVPLVLSFAIMGISVLIAKIPRLTLLPLIGRHTMIIMYLHKAILDICGMANINNIVVSSLIAIAVPLMITTLVNQRQTTVYLQTA</sequence>
<keyword evidence="3" id="KW-0808">Transferase</keyword>
<keyword evidence="1" id="KW-1133">Transmembrane helix</keyword>
<dbReference type="InterPro" id="IPR052734">
    <property type="entry name" value="Nod_factor_acetyltransferase"/>
</dbReference>
<dbReference type="OrthoDB" id="6623990at2"/>
<dbReference type="GO" id="GO:0016747">
    <property type="term" value="F:acyltransferase activity, transferring groups other than amino-acyl groups"/>
    <property type="evidence" value="ECO:0007669"/>
    <property type="project" value="InterPro"/>
</dbReference>
<feature type="transmembrane region" description="Helical" evidence="1">
    <location>
        <begin position="302"/>
        <end position="320"/>
    </location>
</feature>
<feature type="transmembrane region" description="Helical" evidence="1">
    <location>
        <begin position="71"/>
        <end position="88"/>
    </location>
</feature>
<organism evidence="3 4">
    <name type="scientific">Lentilactobacillus curieae</name>
    <dbReference type="NCBI Taxonomy" id="1138822"/>
    <lineage>
        <taxon>Bacteria</taxon>
        <taxon>Bacillati</taxon>
        <taxon>Bacillota</taxon>
        <taxon>Bacilli</taxon>
        <taxon>Lactobacillales</taxon>
        <taxon>Lactobacillaceae</taxon>
        <taxon>Lentilactobacillus</taxon>
    </lineage>
</organism>
<evidence type="ECO:0000313" key="4">
    <source>
        <dbReference type="Proteomes" id="UP000030361"/>
    </source>
</evidence>
<dbReference type="eggNOG" id="COG3594">
    <property type="taxonomic scope" value="Bacteria"/>
</dbReference>
<feature type="domain" description="Acyltransferase 3" evidence="2">
    <location>
        <begin position="7"/>
        <end position="319"/>
    </location>
</feature>
<dbReference type="Pfam" id="PF01757">
    <property type="entry name" value="Acyl_transf_3"/>
    <property type="match status" value="1"/>
</dbReference>
<dbReference type="EMBL" id="CP018906">
    <property type="protein sequence ID" value="AQW21391.1"/>
    <property type="molecule type" value="Genomic_DNA"/>
</dbReference>
<evidence type="ECO:0000256" key="1">
    <source>
        <dbReference type="SAM" id="Phobius"/>
    </source>
</evidence>
<reference evidence="3 4" key="1">
    <citation type="journal article" date="2015" name="Genome Announc.">
        <title>Genome Sequence of Lactobacillus curieae CCTCC M 2011381T, a Novel Producer of Gamma-aminobutyric Acid.</title>
        <authorList>
            <person name="Wang Y."/>
            <person name="Wang Y."/>
            <person name="Lang C."/>
            <person name="Wei D."/>
            <person name="Xu P."/>
            <person name="Xie J."/>
        </authorList>
    </citation>
    <scope>NUCLEOTIDE SEQUENCE [LARGE SCALE GENOMIC DNA]</scope>
    <source>
        <strain evidence="3 4">CCTCC M 2011381</strain>
    </source>
</reference>
<feature type="transmembrane region" description="Helical" evidence="1">
    <location>
        <begin position="117"/>
        <end position="137"/>
    </location>
</feature>
<keyword evidence="4" id="KW-1185">Reference proteome</keyword>
<evidence type="ECO:0000313" key="3">
    <source>
        <dbReference type="EMBL" id="AQW21391.1"/>
    </source>
</evidence>
<gene>
    <name evidence="3" type="ORF">PL11_005315</name>
</gene>
<accession>A0A1S6QIG8</accession>
<feature type="transmembrane region" description="Helical" evidence="1">
    <location>
        <begin position="12"/>
        <end position="28"/>
    </location>
</feature>
<keyword evidence="3" id="KW-0012">Acyltransferase</keyword>
<dbReference type="Proteomes" id="UP000030361">
    <property type="component" value="Chromosome"/>
</dbReference>
<dbReference type="AlphaFoldDB" id="A0A1S6QIG8"/>
<dbReference type="KEGG" id="lcu:PL11_005315"/>
<dbReference type="PANTHER" id="PTHR37312:SF1">
    <property type="entry name" value="MEMBRANE-BOUND ACYLTRANSFERASE YKRP-RELATED"/>
    <property type="match status" value="1"/>
</dbReference>
<name>A0A1S6QIG8_9LACO</name>
<feature type="transmembrane region" description="Helical" evidence="1">
    <location>
        <begin position="241"/>
        <end position="265"/>
    </location>
</feature>
<evidence type="ECO:0000259" key="2">
    <source>
        <dbReference type="Pfam" id="PF01757"/>
    </source>
</evidence>
<dbReference type="InterPro" id="IPR002656">
    <property type="entry name" value="Acyl_transf_3_dom"/>
</dbReference>
<dbReference type="PANTHER" id="PTHR37312">
    <property type="entry name" value="MEMBRANE-BOUND ACYLTRANSFERASE YKRP-RELATED"/>
    <property type="match status" value="1"/>
</dbReference>
<feature type="transmembrane region" description="Helical" evidence="1">
    <location>
        <begin position="144"/>
        <end position="164"/>
    </location>
</feature>
<protein>
    <submittedName>
        <fullName evidence="3">Acyltransferase</fullName>
    </submittedName>
</protein>
<feature type="transmembrane region" description="Helical" evidence="1">
    <location>
        <begin position="170"/>
        <end position="191"/>
    </location>
</feature>
<feature type="transmembrane region" description="Helical" evidence="1">
    <location>
        <begin position="203"/>
        <end position="221"/>
    </location>
</feature>
<keyword evidence="1" id="KW-0472">Membrane</keyword>
<feature type="transmembrane region" description="Helical" evidence="1">
    <location>
        <begin position="34"/>
        <end position="51"/>
    </location>
</feature>
<proteinExistence type="predicted"/>
<keyword evidence="1" id="KW-0812">Transmembrane</keyword>